<evidence type="ECO:0000259" key="6">
    <source>
        <dbReference type="PROSITE" id="PS50011"/>
    </source>
</evidence>
<keyword evidence="4" id="KW-0418">Kinase</keyword>
<dbReference type="GO" id="GO:0004691">
    <property type="term" value="F:cAMP-dependent protein kinase activity"/>
    <property type="evidence" value="ECO:0007669"/>
    <property type="project" value="TreeGrafter"/>
</dbReference>
<dbReference type="GO" id="GO:0005829">
    <property type="term" value="C:cytosol"/>
    <property type="evidence" value="ECO:0007669"/>
    <property type="project" value="TreeGrafter"/>
</dbReference>
<comment type="caution">
    <text evidence="7">The sequence shown here is derived from an EMBL/GenBank/DDBJ whole genome shotgun (WGS) entry which is preliminary data.</text>
</comment>
<dbReference type="Proteomes" id="UP000708208">
    <property type="component" value="Unassembled WGS sequence"/>
</dbReference>
<keyword evidence="1" id="KW-0723">Serine/threonine-protein kinase</keyword>
<evidence type="ECO:0000256" key="2">
    <source>
        <dbReference type="ARBA" id="ARBA00022679"/>
    </source>
</evidence>
<feature type="domain" description="Protein kinase" evidence="6">
    <location>
        <begin position="1"/>
        <end position="111"/>
    </location>
</feature>
<keyword evidence="8" id="KW-1185">Reference proteome</keyword>
<evidence type="ECO:0000256" key="3">
    <source>
        <dbReference type="ARBA" id="ARBA00022741"/>
    </source>
</evidence>
<dbReference type="GO" id="GO:0005524">
    <property type="term" value="F:ATP binding"/>
    <property type="evidence" value="ECO:0007669"/>
    <property type="project" value="UniProtKB-KW"/>
</dbReference>
<gene>
    <name evidence="7" type="ORF">AFUS01_LOCUS46381</name>
</gene>
<protein>
    <recommendedName>
        <fullName evidence="6">Protein kinase domain-containing protein</fullName>
    </recommendedName>
</protein>
<evidence type="ECO:0000256" key="1">
    <source>
        <dbReference type="ARBA" id="ARBA00022527"/>
    </source>
</evidence>
<sequence>MGNVALRREDPTLTPQTVIKIWLEKSKDEFEERWKETRASTGCKLEDFDLQKTLGSGSFGRGYNKAVDWWAFGILIFEMAAGYPPFVADQPIQIYEKIVTGKVWESKERSK</sequence>
<dbReference type="GO" id="GO:0005952">
    <property type="term" value="C:cAMP-dependent protein kinase complex"/>
    <property type="evidence" value="ECO:0007669"/>
    <property type="project" value="TreeGrafter"/>
</dbReference>
<reference evidence="7" key="1">
    <citation type="submission" date="2021-06" db="EMBL/GenBank/DDBJ databases">
        <authorList>
            <person name="Hodson N. C."/>
            <person name="Mongue J. A."/>
            <person name="Jaron S. K."/>
        </authorList>
    </citation>
    <scope>NUCLEOTIDE SEQUENCE</scope>
</reference>
<dbReference type="PANTHER" id="PTHR24353:SF153">
    <property type="entry name" value="CAMP-DEPENDENT PROTEIN KINASE CATALYTIC SUBUNIT 1"/>
    <property type="match status" value="1"/>
</dbReference>
<dbReference type="GO" id="GO:0005634">
    <property type="term" value="C:nucleus"/>
    <property type="evidence" value="ECO:0007669"/>
    <property type="project" value="TreeGrafter"/>
</dbReference>
<evidence type="ECO:0000313" key="8">
    <source>
        <dbReference type="Proteomes" id="UP000708208"/>
    </source>
</evidence>
<keyword evidence="5" id="KW-0067">ATP-binding</keyword>
<dbReference type="AlphaFoldDB" id="A0A8J2LT31"/>
<dbReference type="PANTHER" id="PTHR24353">
    <property type="entry name" value="CYCLIC NUCLEOTIDE-DEPENDENT PROTEIN KINASE"/>
    <property type="match status" value="1"/>
</dbReference>
<dbReference type="InterPro" id="IPR000719">
    <property type="entry name" value="Prot_kinase_dom"/>
</dbReference>
<dbReference type="PROSITE" id="PS50011">
    <property type="entry name" value="PROTEIN_KINASE_DOM"/>
    <property type="match status" value="1"/>
</dbReference>
<name>A0A8J2LT31_9HEXA</name>
<evidence type="ECO:0000313" key="7">
    <source>
        <dbReference type="EMBL" id="CAG7837236.1"/>
    </source>
</evidence>
<proteinExistence type="predicted"/>
<accession>A0A8J2LT31</accession>
<evidence type="ECO:0000256" key="5">
    <source>
        <dbReference type="ARBA" id="ARBA00022840"/>
    </source>
</evidence>
<keyword evidence="2" id="KW-0808">Transferase</keyword>
<dbReference type="EMBL" id="CAJVCH010571334">
    <property type="protein sequence ID" value="CAG7837236.1"/>
    <property type="molecule type" value="Genomic_DNA"/>
</dbReference>
<keyword evidence="3" id="KW-0547">Nucleotide-binding</keyword>
<dbReference type="OrthoDB" id="8300540at2759"/>
<evidence type="ECO:0000256" key="4">
    <source>
        <dbReference type="ARBA" id="ARBA00022777"/>
    </source>
</evidence>
<organism evidence="7 8">
    <name type="scientific">Allacma fusca</name>
    <dbReference type="NCBI Taxonomy" id="39272"/>
    <lineage>
        <taxon>Eukaryota</taxon>
        <taxon>Metazoa</taxon>
        <taxon>Ecdysozoa</taxon>
        <taxon>Arthropoda</taxon>
        <taxon>Hexapoda</taxon>
        <taxon>Collembola</taxon>
        <taxon>Symphypleona</taxon>
        <taxon>Sminthuridae</taxon>
        <taxon>Allacma</taxon>
    </lineage>
</organism>